<feature type="region of interest" description="Disordered" evidence="3">
    <location>
        <begin position="1"/>
        <end position="37"/>
    </location>
</feature>
<dbReference type="Pfam" id="PF04082">
    <property type="entry name" value="Fungal_trans"/>
    <property type="match status" value="1"/>
</dbReference>
<name>A0AAV9PZV8_9PEZI</name>
<accession>A0AAV9PZV8</accession>
<organism evidence="5 6">
    <name type="scientific">Vermiconidia calcicola</name>
    <dbReference type="NCBI Taxonomy" id="1690605"/>
    <lineage>
        <taxon>Eukaryota</taxon>
        <taxon>Fungi</taxon>
        <taxon>Dikarya</taxon>
        <taxon>Ascomycota</taxon>
        <taxon>Pezizomycotina</taxon>
        <taxon>Dothideomycetes</taxon>
        <taxon>Dothideomycetidae</taxon>
        <taxon>Mycosphaerellales</taxon>
        <taxon>Extremaceae</taxon>
        <taxon>Vermiconidia</taxon>
    </lineage>
</organism>
<comment type="subcellular location">
    <subcellularLocation>
        <location evidence="1">Nucleus</location>
    </subcellularLocation>
</comment>
<dbReference type="SMART" id="SM00906">
    <property type="entry name" value="Fungal_trans"/>
    <property type="match status" value="1"/>
</dbReference>
<dbReference type="AlphaFoldDB" id="A0AAV9PZV8"/>
<feature type="compositionally biased region" description="Basic residues" evidence="3">
    <location>
        <begin position="1"/>
        <end position="10"/>
    </location>
</feature>
<dbReference type="PANTHER" id="PTHR31001:SF87">
    <property type="entry name" value="COL-21"/>
    <property type="match status" value="1"/>
</dbReference>
<dbReference type="PANTHER" id="PTHR31001">
    <property type="entry name" value="UNCHARACTERIZED TRANSCRIPTIONAL REGULATORY PROTEIN"/>
    <property type="match status" value="1"/>
</dbReference>
<keyword evidence="2" id="KW-0539">Nucleus</keyword>
<evidence type="ECO:0000313" key="5">
    <source>
        <dbReference type="EMBL" id="KAK5532426.1"/>
    </source>
</evidence>
<evidence type="ECO:0000256" key="3">
    <source>
        <dbReference type="SAM" id="MobiDB-lite"/>
    </source>
</evidence>
<gene>
    <name evidence="5" type="ORF">LTR25_007959</name>
</gene>
<evidence type="ECO:0000259" key="4">
    <source>
        <dbReference type="SMART" id="SM00906"/>
    </source>
</evidence>
<dbReference type="InterPro" id="IPR050613">
    <property type="entry name" value="Sec_Metabolite_Reg"/>
</dbReference>
<dbReference type="GO" id="GO:0008270">
    <property type="term" value="F:zinc ion binding"/>
    <property type="evidence" value="ECO:0007669"/>
    <property type="project" value="InterPro"/>
</dbReference>
<evidence type="ECO:0000256" key="1">
    <source>
        <dbReference type="ARBA" id="ARBA00004123"/>
    </source>
</evidence>
<dbReference type="GO" id="GO:0006351">
    <property type="term" value="P:DNA-templated transcription"/>
    <property type="evidence" value="ECO:0007669"/>
    <property type="project" value="InterPro"/>
</dbReference>
<protein>
    <recommendedName>
        <fullName evidence="4">Xylanolytic transcriptional activator regulatory domain-containing protein</fullName>
    </recommendedName>
</protein>
<feature type="domain" description="Xylanolytic transcriptional activator regulatory" evidence="4">
    <location>
        <begin position="236"/>
        <end position="318"/>
    </location>
</feature>
<comment type="caution">
    <text evidence="5">The sequence shown here is derived from an EMBL/GenBank/DDBJ whole genome shotgun (WGS) entry which is preliminary data.</text>
</comment>
<feature type="compositionally biased region" description="Polar residues" evidence="3">
    <location>
        <begin position="11"/>
        <end position="21"/>
    </location>
</feature>
<evidence type="ECO:0000256" key="2">
    <source>
        <dbReference type="ARBA" id="ARBA00023242"/>
    </source>
</evidence>
<dbReference type="GO" id="GO:0005634">
    <property type="term" value="C:nucleus"/>
    <property type="evidence" value="ECO:0007669"/>
    <property type="project" value="UniProtKB-SubCell"/>
</dbReference>
<dbReference type="InterPro" id="IPR007219">
    <property type="entry name" value="XnlR_reg_dom"/>
</dbReference>
<sequence>MPTRQYKNRKVGNSSTPSATIDNAEIQEPGPLGSETEQSTDLAYQFGYSSVNGNHAFNALRKSLQPDRSTPLPNAPSNKALLHDFFKVRYCQLASQLPPRSVVSELIDVYFTHADWYFMALDRYCVEDQLTSWVSISDAVCEHQNLHRLSRALCYAPALLLQVLAVALQFLPPGTECASSLHLTDSTSVEKLSQSYSRSALEIMTLLGRHQPTVTSVEHDLMRLTWLKNRSRGSESWQFLSLAVRQAQLLGLHLEPNIEQNPDESVESVLSRIWDGEHKRRVWARIFILDAFMSLILGRPRQIHPDDCTVDTPLDRDFPQNPPRTVAYPTAKNIRPSPMTFVRFLCALAYKVHELQSLGRAVKRDLSQIQALHDDIIKIVDALPPQLRPVTPDTSWDTRYTHFPKIRLQMISTANSFIMNLHRPYVGVHESSRQAATEAALKVLDSQQRMFELVSEYQYGIYGFSFYTIDAGILLSSLSIDHPASSKQMLDRILLALQQAISRLEVLSPRSAIARTGQVILRQCYPKIGAPLYQTADDSDAWPTNHPLPLTPLTASLPSGPAAISHQQFPVFTPQGAIEDPFEMGGQPQYPLSEYFDTSIYNYLDSINGFSWSNGATGEDSLRANASADLDGMHLFSYNFDENPYLLFSGELPDQCDFFHG</sequence>
<reference evidence="5 6" key="1">
    <citation type="submission" date="2023-06" db="EMBL/GenBank/DDBJ databases">
        <title>Black Yeasts Isolated from many extreme environments.</title>
        <authorList>
            <person name="Coleine C."/>
            <person name="Stajich J.E."/>
            <person name="Selbmann L."/>
        </authorList>
    </citation>
    <scope>NUCLEOTIDE SEQUENCE [LARGE SCALE GENOMIC DNA]</scope>
    <source>
        <strain evidence="5 6">CCFEE 5887</strain>
    </source>
</reference>
<dbReference type="CDD" id="cd12148">
    <property type="entry name" value="fungal_TF_MHR"/>
    <property type="match status" value="1"/>
</dbReference>
<keyword evidence="6" id="KW-1185">Reference proteome</keyword>
<evidence type="ECO:0000313" key="6">
    <source>
        <dbReference type="Proteomes" id="UP001345827"/>
    </source>
</evidence>
<dbReference type="GO" id="GO:0003677">
    <property type="term" value="F:DNA binding"/>
    <property type="evidence" value="ECO:0007669"/>
    <property type="project" value="InterPro"/>
</dbReference>
<dbReference type="Proteomes" id="UP001345827">
    <property type="component" value="Unassembled WGS sequence"/>
</dbReference>
<dbReference type="EMBL" id="JAXLQG010000015">
    <property type="protein sequence ID" value="KAK5532426.1"/>
    <property type="molecule type" value="Genomic_DNA"/>
</dbReference>
<proteinExistence type="predicted"/>